<evidence type="ECO:0000313" key="2">
    <source>
        <dbReference type="Proteomes" id="UP000663722"/>
    </source>
</evidence>
<keyword evidence="2" id="KW-1185">Reference proteome</keyword>
<sequence>MYEDLTYTIIGCCFKVHNALKNIWHEEIYEKALQKALRSEGLKAERQQEFDVFYFDKNVGRYRVDLLVGDKIIIELKVAPKILPLHQAQLISYLKGFDKPLGILANFGGKSVEHRTFPNKLHLKTPLEDRFDFDKLQMSGKEEIEDLFIMANRILITLGAGYFHQIYRRAFYYELEQAGIRFDTAKELPAIYQNETLGSKEVNFFIIGDMLLSVVAVRKMNDVIFSRFRSHISYLGLRRGLIFNFNSLHLDFMYFRTE</sequence>
<name>A0A975GSU6_9BACT</name>
<protein>
    <submittedName>
        <fullName evidence="1">GxxExxY domain-containing protein</fullName>
    </submittedName>
</protein>
<dbReference type="InterPro" id="IPR026350">
    <property type="entry name" value="GxxExxY"/>
</dbReference>
<dbReference type="AlphaFoldDB" id="A0A975GSU6"/>
<dbReference type="EMBL" id="CP061800">
    <property type="protein sequence ID" value="QTA91453.1"/>
    <property type="molecule type" value="Genomic_DNA"/>
</dbReference>
<dbReference type="Proteomes" id="UP000663722">
    <property type="component" value="Chromosome"/>
</dbReference>
<evidence type="ECO:0000313" key="1">
    <source>
        <dbReference type="EMBL" id="QTA91453.1"/>
    </source>
</evidence>
<gene>
    <name evidence="1" type="ORF">dnm_075200</name>
</gene>
<accession>A0A975GSU6</accession>
<dbReference type="Pfam" id="PF13366">
    <property type="entry name" value="PDDEXK_3"/>
    <property type="match status" value="2"/>
</dbReference>
<proteinExistence type="predicted"/>
<dbReference type="NCBIfam" id="TIGR04256">
    <property type="entry name" value="GxxExxY"/>
    <property type="match status" value="2"/>
</dbReference>
<organism evidence="1 2">
    <name type="scientific">Desulfonema magnum</name>
    <dbReference type="NCBI Taxonomy" id="45655"/>
    <lineage>
        <taxon>Bacteria</taxon>
        <taxon>Pseudomonadati</taxon>
        <taxon>Thermodesulfobacteriota</taxon>
        <taxon>Desulfobacteria</taxon>
        <taxon>Desulfobacterales</taxon>
        <taxon>Desulfococcaceae</taxon>
        <taxon>Desulfonema</taxon>
    </lineage>
</organism>
<dbReference type="KEGG" id="dmm:dnm_075200"/>
<dbReference type="RefSeq" id="WP_207679230.1">
    <property type="nucleotide sequence ID" value="NZ_CP061800.1"/>
</dbReference>
<reference evidence="1" key="1">
    <citation type="journal article" date="2021" name="Microb. Physiol.">
        <title>Proteogenomic Insights into the Physiology of Marine, Sulfate-Reducing, Filamentous Desulfonema limicola and Desulfonema magnum.</title>
        <authorList>
            <person name="Schnaars V."/>
            <person name="Wohlbrand L."/>
            <person name="Scheve S."/>
            <person name="Hinrichs C."/>
            <person name="Reinhardt R."/>
            <person name="Rabus R."/>
        </authorList>
    </citation>
    <scope>NUCLEOTIDE SEQUENCE</scope>
    <source>
        <strain evidence="1">4be13</strain>
    </source>
</reference>